<organism evidence="1 2">
    <name type="scientific">Schistosoma mattheei</name>
    <dbReference type="NCBI Taxonomy" id="31246"/>
    <lineage>
        <taxon>Eukaryota</taxon>
        <taxon>Metazoa</taxon>
        <taxon>Spiralia</taxon>
        <taxon>Lophotrochozoa</taxon>
        <taxon>Platyhelminthes</taxon>
        <taxon>Trematoda</taxon>
        <taxon>Digenea</taxon>
        <taxon>Strigeidida</taxon>
        <taxon>Schistosomatoidea</taxon>
        <taxon>Schistosomatidae</taxon>
        <taxon>Schistosoma</taxon>
    </lineage>
</organism>
<dbReference type="WBParaSite" id="SMTH1_74740.1">
    <property type="protein sequence ID" value="SMTH1_74740.1"/>
    <property type="gene ID" value="SMTH1_74740"/>
</dbReference>
<accession>A0AA85BR24</accession>
<evidence type="ECO:0000313" key="2">
    <source>
        <dbReference type="WBParaSite" id="SMTH1_74740.1"/>
    </source>
</evidence>
<dbReference type="CDD" id="cd14277">
    <property type="entry name" value="UBA_UBP2_like"/>
    <property type="match status" value="1"/>
</dbReference>
<dbReference type="Proteomes" id="UP000050791">
    <property type="component" value="Unassembled WGS sequence"/>
</dbReference>
<reference evidence="2" key="1">
    <citation type="submission" date="2023-11" db="UniProtKB">
        <authorList>
            <consortium name="WormBaseParasite"/>
        </authorList>
    </citation>
    <scope>IDENTIFICATION</scope>
</reference>
<dbReference type="AlphaFoldDB" id="A0AA85BR24"/>
<protein>
    <submittedName>
        <fullName evidence="2">Uncharacterized protein</fullName>
    </submittedName>
</protein>
<dbReference type="Pfam" id="PF14555">
    <property type="entry name" value="UBA_4"/>
    <property type="match status" value="1"/>
</dbReference>
<dbReference type="Gene3D" id="1.10.8.10">
    <property type="entry name" value="DNA helicase RuvA subunit, C-terminal domain"/>
    <property type="match status" value="1"/>
</dbReference>
<dbReference type="InterPro" id="IPR009060">
    <property type="entry name" value="UBA-like_sf"/>
</dbReference>
<evidence type="ECO:0000313" key="1">
    <source>
        <dbReference type="Proteomes" id="UP000050791"/>
    </source>
</evidence>
<dbReference type="SUPFAM" id="SSF46934">
    <property type="entry name" value="UBA-like"/>
    <property type="match status" value="1"/>
</dbReference>
<proteinExistence type="predicted"/>
<name>A0AA85BR24_9TREM</name>
<sequence length="124" mass="13971">MDSKVNCKEHVLKVNNHELVDNGHTSYFSKMPPATAEQLTIAKVLSRPDNDVNIRCYVVQLQELTECTEDQAVTALYDCENNIERAVELVLDQFRCGATEEWHTTVSSVAKQGTPSRHQNPGRI</sequence>